<dbReference type="Pfam" id="PF03703">
    <property type="entry name" value="bPH_2"/>
    <property type="match status" value="3"/>
</dbReference>
<proteinExistence type="predicted"/>
<feature type="transmembrane region" description="Helical" evidence="1">
    <location>
        <begin position="391"/>
        <end position="412"/>
    </location>
</feature>
<dbReference type="eggNOG" id="COG3428">
    <property type="taxonomic scope" value="Bacteria"/>
</dbReference>
<dbReference type="PANTHER" id="PTHR34473:SF2">
    <property type="entry name" value="UPF0699 TRANSMEMBRANE PROTEIN YDBT"/>
    <property type="match status" value="1"/>
</dbReference>
<keyword evidence="4" id="KW-1185">Reference proteome</keyword>
<sequence>MMSENPQRTAFTSLDPEWAAYRDQLVAYARAGAEGLSPGDPRALVPESLRPGKHRVHSSYVWLGGLGAAMTVAVLMVVSMFGSVVGALAKAPSSLLVVPFVALGVMVLVVVVFAVVFLVQWLSWKHLSYELLPEEFNLYSGILNKKRRHVPYQRVQSVNQQAGVLQRILGVCDVKIDTAGGASNDAIMLKFVQTSEAEALRSEIFRRKKILLAGGAVDEFGNAFVSGMVVPSAWMMANAAGDERAVRIAFGEDPASVRASAAFAAADARVASTAAQLSGNVLDGADEVLQDIRGVFGGEEVATGSVSYETGLSNKELFFAGLSGAAGHFGVIIAGIIGVASFVAQIFESSIQAWTEDAVEGMIAGTALEGASPDAAASVVGGAFNTFAWEVALWAVLCVIALWAFSVVGSVVQYGGFRVRRRENRIEVEHGLLQRSFHGVDVDRVQTVVIKQSFVRRLIGYCELSVGKIDSLSTEDSNAQSSSVRGLVIHPFVKVSRVSEILDGVLPEFSHVPEETVRPAAVALRRAIVRRSVIRSVSFWLFVVAVAAYAGLVYTAASGMVVVDPGLFSIVQIAFFVYCGFFILMFALNVIDAVLWYKRSAMGCNRVFMSMTNGGLSVKTSIIPRKKIQYGFIRTNPFQRMAHVAIVNARTAAGVGGTTEALWDVSEEDAAAWIEWIRPRTESSVTER</sequence>
<protein>
    <recommendedName>
        <fullName evidence="2">YdbS-like PH domain-containing protein</fullName>
    </recommendedName>
</protein>
<evidence type="ECO:0000313" key="4">
    <source>
        <dbReference type="Proteomes" id="UP000006069"/>
    </source>
</evidence>
<feature type="transmembrane region" description="Helical" evidence="1">
    <location>
        <begin position="539"/>
        <end position="563"/>
    </location>
</feature>
<reference evidence="3 4" key="1">
    <citation type="submission" date="2012-08" db="EMBL/GenBank/DDBJ databases">
        <title>The Genome Sequence of Slackia piriformis YIT 12062.</title>
        <authorList>
            <consortium name="The Broad Institute Genome Sequencing Platform"/>
            <person name="Earl A."/>
            <person name="Ward D."/>
            <person name="Feldgarden M."/>
            <person name="Gevers D."/>
            <person name="Morotomi M."/>
            <person name="Walker B."/>
            <person name="Young S.K."/>
            <person name="Zeng Q."/>
            <person name="Gargeya S."/>
            <person name="Fitzgerald M."/>
            <person name="Haas B."/>
            <person name="Abouelleil A."/>
            <person name="Alvarado L."/>
            <person name="Arachchi H.M."/>
            <person name="Berlin A.M."/>
            <person name="Chapman S.B."/>
            <person name="Goldberg J."/>
            <person name="Griggs A."/>
            <person name="Gujja S."/>
            <person name="Hansen M."/>
            <person name="Howarth C."/>
            <person name="Imamovic A."/>
            <person name="Larimer J."/>
            <person name="McCowen C."/>
            <person name="Montmayeur A."/>
            <person name="Murphy C."/>
            <person name="Neiman D."/>
            <person name="Pearson M."/>
            <person name="Priest M."/>
            <person name="Roberts A."/>
            <person name="Saif S."/>
            <person name="Shea T."/>
            <person name="Sisk P."/>
            <person name="Sykes S."/>
            <person name="Wortman J."/>
            <person name="Nusbaum C."/>
            <person name="Birren B."/>
        </authorList>
    </citation>
    <scope>NUCLEOTIDE SEQUENCE [LARGE SCALE GENOMIC DNA]</scope>
    <source>
        <strain evidence="3 4">YIT 12062</strain>
    </source>
</reference>
<feature type="domain" description="YdbS-like PH" evidence="2">
    <location>
        <begin position="609"/>
        <end position="676"/>
    </location>
</feature>
<feature type="transmembrane region" description="Helical" evidence="1">
    <location>
        <begin position="95"/>
        <end position="119"/>
    </location>
</feature>
<dbReference type="PANTHER" id="PTHR34473">
    <property type="entry name" value="UPF0699 TRANSMEMBRANE PROTEIN YDBS"/>
    <property type="match status" value="1"/>
</dbReference>
<dbReference type="EMBL" id="ADMD01000009">
    <property type="protein sequence ID" value="EJZ83162.1"/>
    <property type="molecule type" value="Genomic_DNA"/>
</dbReference>
<evidence type="ECO:0000259" key="2">
    <source>
        <dbReference type="Pfam" id="PF03703"/>
    </source>
</evidence>
<name>K0YI10_9ACTN</name>
<evidence type="ECO:0000313" key="3">
    <source>
        <dbReference type="EMBL" id="EJZ83162.1"/>
    </source>
</evidence>
<dbReference type="PATRIC" id="fig|742818.3.peg.1767"/>
<accession>K0YI10</accession>
<feature type="transmembrane region" description="Helical" evidence="1">
    <location>
        <begin position="317"/>
        <end position="347"/>
    </location>
</feature>
<feature type="domain" description="YdbS-like PH" evidence="2">
    <location>
        <begin position="124"/>
        <end position="203"/>
    </location>
</feature>
<dbReference type="Proteomes" id="UP000006069">
    <property type="component" value="Unassembled WGS sequence"/>
</dbReference>
<dbReference type="OrthoDB" id="7364633at2"/>
<dbReference type="InterPro" id="IPR005182">
    <property type="entry name" value="YdbS-like_PH"/>
</dbReference>
<dbReference type="AlphaFoldDB" id="K0YI10"/>
<feature type="transmembrane region" description="Helical" evidence="1">
    <location>
        <begin position="60"/>
        <end position="89"/>
    </location>
</feature>
<keyword evidence="1" id="KW-0472">Membrane</keyword>
<organism evidence="3 4">
    <name type="scientific">Slackia piriformis YIT 12062</name>
    <dbReference type="NCBI Taxonomy" id="742818"/>
    <lineage>
        <taxon>Bacteria</taxon>
        <taxon>Bacillati</taxon>
        <taxon>Actinomycetota</taxon>
        <taxon>Coriobacteriia</taxon>
        <taxon>Eggerthellales</taxon>
        <taxon>Eggerthellaceae</taxon>
        <taxon>Slackia</taxon>
    </lineage>
</organism>
<gene>
    <name evidence="3" type="ORF">HMPREF9451_01680</name>
</gene>
<evidence type="ECO:0000256" key="1">
    <source>
        <dbReference type="SAM" id="Phobius"/>
    </source>
</evidence>
<keyword evidence="1" id="KW-0812">Transmembrane</keyword>
<feature type="domain" description="YdbS-like PH" evidence="2">
    <location>
        <begin position="416"/>
        <end position="467"/>
    </location>
</feature>
<comment type="caution">
    <text evidence="3">The sequence shown here is derived from an EMBL/GenBank/DDBJ whole genome shotgun (WGS) entry which is preliminary data.</text>
</comment>
<dbReference type="InParanoid" id="K0YI10"/>
<dbReference type="HOGENOM" id="CLU_453275_0_0_11"/>
<feature type="transmembrane region" description="Helical" evidence="1">
    <location>
        <begin position="575"/>
        <end position="597"/>
    </location>
</feature>
<keyword evidence="1" id="KW-1133">Transmembrane helix</keyword>
<dbReference type="RefSeq" id="WP_009139860.1">
    <property type="nucleotide sequence ID" value="NZ_JH815199.1"/>
</dbReference>